<feature type="region of interest" description="Disordered" evidence="5">
    <location>
        <begin position="74"/>
        <end position="111"/>
    </location>
</feature>
<evidence type="ECO:0000259" key="6">
    <source>
        <dbReference type="Pfam" id="PF05687"/>
    </source>
</evidence>
<dbReference type="Pfam" id="PF05687">
    <property type="entry name" value="BES1_N"/>
    <property type="match status" value="1"/>
</dbReference>
<evidence type="ECO:0000256" key="5">
    <source>
        <dbReference type="SAM" id="MobiDB-lite"/>
    </source>
</evidence>
<evidence type="ECO:0000256" key="2">
    <source>
        <dbReference type="ARBA" id="ARBA00023015"/>
    </source>
</evidence>
<proteinExistence type="inferred from homology"/>
<sequence>MTSGTRLPTWKERENNKRRERRRRAIAAKIFAGLRSYGNYKLPKHCDNNEVLKALCAEAGWIVDEDGTTYRKACMPAAPGTKPPSSGGQQQQMEVSPSPSVSPTSSCPGASDGTSLIPWLKGLSSCHGGGGGSSGTASTSSSAGLPPLHVMHGKSASAPVTPPLSSPTARGIPIKTEWDAAIARDGFSECPTHAFSQAAVNAWSHHSSLLAAAAAAATAALNQSHLRPGYCDTPDGCRTPADEVESDFSPATALEFTSMGVSTSSKWADGIRVHVGPAGSAPQGISSGASGCIVGGMGLGPFPTMAQSETPPETPAYCNPWHGGSMQPAASMPSPRTAPRLLNPCRAEKLAINLESTDVQASWEMTPEALGKRKVPDELELTLGSSSLHTSPAQ</sequence>
<keyword evidence="4" id="KW-0804">Transcription</keyword>
<reference evidence="7" key="1">
    <citation type="submission" date="2024-02" db="EMBL/GenBank/DDBJ databases">
        <authorList>
            <consortium name="ELIXIR-Norway"/>
            <consortium name="Elixir Norway"/>
        </authorList>
    </citation>
    <scope>NUCLEOTIDE SEQUENCE</scope>
</reference>
<protein>
    <recommendedName>
        <fullName evidence="6">BES1/BZR1 plant transcription factor N-terminal domain-containing protein</fullName>
    </recommendedName>
</protein>
<dbReference type="PANTHER" id="PTHR31506:SF2">
    <property type="entry name" value="BES1_BZR1 HOMOLOG PROTEIN 3"/>
    <property type="match status" value="1"/>
</dbReference>
<evidence type="ECO:0000313" key="8">
    <source>
        <dbReference type="Proteomes" id="UP001497512"/>
    </source>
</evidence>
<keyword evidence="8" id="KW-1185">Reference proteome</keyword>
<feature type="region of interest" description="Disordered" evidence="5">
    <location>
        <begin position="130"/>
        <end position="171"/>
    </location>
</feature>
<dbReference type="EMBL" id="OZ019899">
    <property type="protein sequence ID" value="CAK9232399.1"/>
    <property type="molecule type" value="Genomic_DNA"/>
</dbReference>
<feature type="compositionally biased region" description="Low complexity" evidence="5">
    <location>
        <begin position="135"/>
        <end position="145"/>
    </location>
</feature>
<keyword evidence="3" id="KW-0238">DNA-binding</keyword>
<evidence type="ECO:0000256" key="3">
    <source>
        <dbReference type="ARBA" id="ARBA00023125"/>
    </source>
</evidence>
<gene>
    <name evidence="7" type="ORF">CSSPTR1EN2_LOCUS21238</name>
</gene>
<dbReference type="InterPro" id="IPR033264">
    <property type="entry name" value="BZR"/>
</dbReference>
<comment type="similarity">
    <text evidence="1">Belongs to the BZR/LAT61 family.</text>
</comment>
<feature type="compositionally biased region" description="Low complexity" evidence="5">
    <location>
        <begin position="96"/>
        <end position="108"/>
    </location>
</feature>
<dbReference type="InterPro" id="IPR008540">
    <property type="entry name" value="BES1_N"/>
</dbReference>
<feature type="domain" description="BES1/BZR1 plant transcription factor N-terminal" evidence="6">
    <location>
        <begin position="4"/>
        <end position="103"/>
    </location>
</feature>
<evidence type="ECO:0000256" key="4">
    <source>
        <dbReference type="ARBA" id="ARBA00023163"/>
    </source>
</evidence>
<feature type="region of interest" description="Disordered" evidence="5">
    <location>
        <begin position="1"/>
        <end position="21"/>
    </location>
</feature>
<keyword evidence="2" id="KW-0805">Transcription regulation</keyword>
<feature type="compositionally biased region" description="Polar residues" evidence="5">
    <location>
        <begin position="83"/>
        <end position="95"/>
    </location>
</feature>
<evidence type="ECO:0000256" key="1">
    <source>
        <dbReference type="ARBA" id="ARBA00005909"/>
    </source>
</evidence>
<dbReference type="Proteomes" id="UP001497512">
    <property type="component" value="Chromosome 7"/>
</dbReference>
<evidence type="ECO:0000313" key="7">
    <source>
        <dbReference type="EMBL" id="CAK9232399.1"/>
    </source>
</evidence>
<dbReference type="PANTHER" id="PTHR31506">
    <property type="entry name" value="BES1/BZR1 HOMOLOG PROTEIN 3-RELATED"/>
    <property type="match status" value="1"/>
</dbReference>
<name>A0ABP0UYE7_9BRYO</name>
<organism evidence="7 8">
    <name type="scientific">Sphagnum troendelagicum</name>
    <dbReference type="NCBI Taxonomy" id="128251"/>
    <lineage>
        <taxon>Eukaryota</taxon>
        <taxon>Viridiplantae</taxon>
        <taxon>Streptophyta</taxon>
        <taxon>Embryophyta</taxon>
        <taxon>Bryophyta</taxon>
        <taxon>Sphagnophytina</taxon>
        <taxon>Sphagnopsida</taxon>
        <taxon>Sphagnales</taxon>
        <taxon>Sphagnaceae</taxon>
        <taxon>Sphagnum</taxon>
    </lineage>
</organism>
<accession>A0ABP0UYE7</accession>